<reference evidence="1 2" key="1">
    <citation type="submission" date="2020-10" db="EMBL/GenBank/DDBJ databases">
        <title>Genome analysis of Massilia species.</title>
        <authorList>
            <person name="Jung D.-H."/>
        </authorList>
    </citation>
    <scope>NUCLEOTIDE SEQUENCE [LARGE SCALE GENOMIC DNA]</scope>
    <source>
        <strain evidence="2">sipir</strain>
    </source>
</reference>
<protein>
    <submittedName>
        <fullName evidence="1">Uncharacterized protein</fullName>
    </submittedName>
</protein>
<evidence type="ECO:0000313" key="2">
    <source>
        <dbReference type="Proteomes" id="UP000831532"/>
    </source>
</evidence>
<dbReference type="Proteomes" id="UP000831532">
    <property type="component" value="Chromosome"/>
</dbReference>
<dbReference type="EMBL" id="CP063361">
    <property type="protein sequence ID" value="UOD31010.1"/>
    <property type="molecule type" value="Genomic_DNA"/>
</dbReference>
<proteinExistence type="predicted"/>
<evidence type="ECO:0000313" key="1">
    <source>
        <dbReference type="EMBL" id="UOD31010.1"/>
    </source>
</evidence>
<sequence>MGFFVMCRRHALFEGKPMGLGAIFLIVTDWPYIAGNQSTDDTMELIYHAAEYFSFLPGTPPPYLYRPEWCCRYKADLLFSNWKYAYRGACSYYEEFVRPVLSASERSDADAILQALFWHGIEYDLPQQRDLALACVYSGYNQDVLVSINPANTRRLGASLGRLLDRLATCDVQGSFEDTNCSGELCTFDAWLAYVKQWQALLTEANARNAGIIIEAC</sequence>
<name>A0ABY4A890_9BURK</name>
<gene>
    <name evidence="1" type="ORF">INH39_04565</name>
</gene>
<accession>A0ABY4A890</accession>
<keyword evidence="2" id="KW-1185">Reference proteome</keyword>
<dbReference type="RefSeq" id="WP_243492191.1">
    <property type="nucleotide sequence ID" value="NZ_CP063361.1"/>
</dbReference>
<organism evidence="1 2">
    <name type="scientific">Massilia violaceinigra</name>
    <dbReference type="NCBI Taxonomy" id="2045208"/>
    <lineage>
        <taxon>Bacteria</taxon>
        <taxon>Pseudomonadati</taxon>
        <taxon>Pseudomonadota</taxon>
        <taxon>Betaproteobacteria</taxon>
        <taxon>Burkholderiales</taxon>
        <taxon>Oxalobacteraceae</taxon>
        <taxon>Telluria group</taxon>
        <taxon>Massilia</taxon>
    </lineage>
</organism>